<dbReference type="AlphaFoldDB" id="A0A9X5GRR1"/>
<dbReference type="Proteomes" id="UP001154420">
    <property type="component" value="Unassembled WGS sequence"/>
</dbReference>
<protein>
    <submittedName>
        <fullName evidence="1">Uncharacterized protein</fullName>
    </submittedName>
</protein>
<proteinExistence type="predicted"/>
<keyword evidence="2" id="KW-1185">Reference proteome</keyword>
<evidence type="ECO:0000313" key="1">
    <source>
        <dbReference type="EMBL" id="NBJ92320.1"/>
    </source>
</evidence>
<accession>A0A9X5GRR1</accession>
<name>A0A9X5GRR1_9FIRM</name>
<organism evidence="1 2">
    <name type="scientific">Parablautia muri</name>
    <dbReference type="NCBI Taxonomy" id="2320879"/>
    <lineage>
        <taxon>Bacteria</taxon>
        <taxon>Bacillati</taxon>
        <taxon>Bacillota</taxon>
        <taxon>Clostridia</taxon>
        <taxon>Lachnospirales</taxon>
        <taxon>Lachnospiraceae</taxon>
        <taxon>Parablautia</taxon>
    </lineage>
</organism>
<evidence type="ECO:0000313" key="2">
    <source>
        <dbReference type="Proteomes" id="UP001154420"/>
    </source>
</evidence>
<gene>
    <name evidence="1" type="ORF">D5281_06845</name>
</gene>
<sequence>MITSAWFNQQAVMLRKFIDKRFTDYPDAKEKGVTSPFPALRRGRVWAEPGNGSMDWSLAGS</sequence>
<reference evidence="1" key="1">
    <citation type="submission" date="2018-09" db="EMBL/GenBank/DDBJ databases">
        <title>Murine metabolic-syndrome-specific gut microbial biobank.</title>
        <authorList>
            <person name="Liu C."/>
        </authorList>
    </citation>
    <scope>NUCLEOTIDE SEQUENCE</scope>
    <source>
        <strain evidence="1">D42-62</strain>
    </source>
</reference>
<comment type="caution">
    <text evidence="1">The sequence shown here is derived from an EMBL/GenBank/DDBJ whole genome shotgun (WGS) entry which is preliminary data.</text>
</comment>
<dbReference type="EMBL" id="QZDT01000007">
    <property type="protein sequence ID" value="NBJ92320.1"/>
    <property type="molecule type" value="Genomic_DNA"/>
</dbReference>